<dbReference type="GO" id="GO:0046872">
    <property type="term" value="F:metal ion binding"/>
    <property type="evidence" value="ECO:0007669"/>
    <property type="project" value="UniProtKB-KW"/>
</dbReference>
<dbReference type="InterPro" id="IPR009016">
    <property type="entry name" value="Fe_hydrogenase"/>
</dbReference>
<dbReference type="GO" id="GO:0051539">
    <property type="term" value="F:4 iron, 4 sulfur cluster binding"/>
    <property type="evidence" value="ECO:0007669"/>
    <property type="project" value="UniProtKB-KW"/>
</dbReference>
<feature type="domain" description="4Fe-4S ferredoxin-type" evidence="5">
    <location>
        <begin position="40"/>
        <end position="69"/>
    </location>
</feature>
<dbReference type="Proteomes" id="UP000396862">
    <property type="component" value="Unassembled WGS sequence"/>
</dbReference>
<evidence type="ECO:0000259" key="6">
    <source>
        <dbReference type="PROSITE" id="PS51656"/>
    </source>
</evidence>
<keyword evidence="3" id="KW-0408">Iron</keyword>
<evidence type="ECO:0000313" key="7">
    <source>
        <dbReference type="EMBL" id="GET19767.1"/>
    </source>
</evidence>
<reference evidence="7 10" key="2">
    <citation type="submission" date="2019-10" db="EMBL/GenBank/DDBJ databases">
        <title>Prolixibacter strains distinguished by the presence of nitrate reductase genes were adept at nitrate-dependent anaerobic corrosion of metallic iron and carbon steel.</title>
        <authorList>
            <person name="Iino T."/>
            <person name="Shono N."/>
            <person name="Ito K."/>
            <person name="Nakamura R."/>
            <person name="Sueoka K."/>
            <person name="Harayama S."/>
            <person name="Ohkuma M."/>
        </authorList>
    </citation>
    <scope>NUCLEOTIDE SEQUENCE [LARGE SCALE GENOMIC DNA]</scope>
    <source>
        <strain evidence="7 10">MIC1-1</strain>
    </source>
</reference>
<dbReference type="SUPFAM" id="SSF53920">
    <property type="entry name" value="Fe-only hydrogenase"/>
    <property type="match status" value="1"/>
</dbReference>
<dbReference type="Pfam" id="PF04060">
    <property type="entry name" value="FeS"/>
    <property type="match status" value="1"/>
</dbReference>
<dbReference type="PANTHER" id="PTHR43560">
    <property type="entry name" value="ION-TRANSLOCATING OXIDOREDUCTASE COMPLEX SUBUNIT B"/>
    <property type="match status" value="1"/>
</dbReference>
<dbReference type="Gene3D" id="3.30.70.20">
    <property type="match status" value="1"/>
</dbReference>
<sequence length="470" mass="52594">MNQSNQLELHHAIKIAPDKCRACTHCLQVCPTEAIRIRNGKATIIPGRCVDCGECHRACPYHAFYVEQDDLSRIFDYKYRVALFPAVFVSQFPENISEEQIYSVLKQIGFTHTCEVEQPISVLIDSIKDFAQNEYDSESPIISSFCPATVRLIQVKYPALTDHLVLRNAPHDLAAWYVRQRLAEEGIDPSDAGIFYITPCAAKIAAVKSPVGEKKSIVDGIINMSEIYNQVMAKATGVTGNFHSCDCRNEISREGILWSLPEGEKAAFEGKSLSVDGMHNVIRILERLEDGDLPDIDFLELRACEEGCAGGIMMTGNRFLTADRQHSRAKNFPKAQSSVGMEDLAEKLRIAPVQPRPMVHLDTDMEKAFAKMEKARSIMCHLPGIDCGACGAPSCLALAEDMVRHEARMTDCIYIQQLWQKEGKISAEKAFRNLEKRWGENRFDMDCSKRGAKNDNGFGLMNEGEDADLY</sequence>
<reference evidence="8 9" key="1">
    <citation type="submission" date="2018-03" db="EMBL/GenBank/DDBJ databases">
        <title>Genomic Encyclopedia of Archaeal and Bacterial Type Strains, Phase II (KMG-II): from individual species to whole genera.</title>
        <authorList>
            <person name="Goeker M."/>
        </authorList>
    </citation>
    <scope>NUCLEOTIDE SEQUENCE [LARGE SCALE GENOMIC DNA]</scope>
    <source>
        <strain evidence="8 9">DSM 27267</strain>
    </source>
</reference>
<dbReference type="Pfam" id="PF13237">
    <property type="entry name" value="Fer4_10"/>
    <property type="match status" value="1"/>
</dbReference>
<gene>
    <name evidence="8" type="ORF">CLV93_10194</name>
    <name evidence="7" type="ORF">JCM18694_00130</name>
</gene>
<dbReference type="InterPro" id="IPR004108">
    <property type="entry name" value="Fe_hydrogenase_lsu_C"/>
</dbReference>
<dbReference type="AlphaFoldDB" id="A0A2P8CJL2"/>
<evidence type="ECO:0000313" key="8">
    <source>
        <dbReference type="EMBL" id="PSK85142.1"/>
    </source>
</evidence>
<proteinExistence type="predicted"/>
<dbReference type="InterPro" id="IPR007202">
    <property type="entry name" value="4Fe-4S_dom"/>
</dbReference>
<keyword evidence="1" id="KW-0004">4Fe-4S</keyword>
<dbReference type="PROSITE" id="PS00198">
    <property type="entry name" value="4FE4S_FER_1"/>
    <property type="match status" value="1"/>
</dbReference>
<dbReference type="SUPFAM" id="SSF54862">
    <property type="entry name" value="4Fe-4S ferredoxins"/>
    <property type="match status" value="1"/>
</dbReference>
<evidence type="ECO:0000259" key="5">
    <source>
        <dbReference type="PROSITE" id="PS51379"/>
    </source>
</evidence>
<evidence type="ECO:0000256" key="4">
    <source>
        <dbReference type="ARBA" id="ARBA00023014"/>
    </source>
</evidence>
<keyword evidence="2" id="KW-0479">Metal-binding</keyword>
<feature type="domain" description="4Fe-4S ferredoxin-type" evidence="5">
    <location>
        <begin position="11"/>
        <end position="39"/>
    </location>
</feature>
<dbReference type="PROSITE" id="PS51379">
    <property type="entry name" value="4FE4S_FER_2"/>
    <property type="match status" value="2"/>
</dbReference>
<comment type="caution">
    <text evidence="8">The sequence shown here is derived from an EMBL/GenBank/DDBJ whole genome shotgun (WGS) entry which is preliminary data.</text>
</comment>
<dbReference type="InterPro" id="IPR017896">
    <property type="entry name" value="4Fe4S_Fe-S-bd"/>
</dbReference>
<dbReference type="Pfam" id="PF02906">
    <property type="entry name" value="Fe_hyd_lg_C"/>
    <property type="match status" value="1"/>
</dbReference>
<dbReference type="PANTHER" id="PTHR43560:SF1">
    <property type="entry name" value="ION-TRANSLOCATING OXIDOREDUCTASE COMPLEX SUBUNIT B"/>
    <property type="match status" value="1"/>
</dbReference>
<name>A0A2P8CJL2_9BACT</name>
<feature type="domain" description="4Fe-4S" evidence="6">
    <location>
        <begin position="370"/>
        <end position="429"/>
    </location>
</feature>
<evidence type="ECO:0000313" key="10">
    <source>
        <dbReference type="Proteomes" id="UP000396862"/>
    </source>
</evidence>
<evidence type="ECO:0000256" key="2">
    <source>
        <dbReference type="ARBA" id="ARBA00022723"/>
    </source>
</evidence>
<accession>A0A2P8CJL2</accession>
<keyword evidence="10" id="KW-1185">Reference proteome</keyword>
<organism evidence="8 9">
    <name type="scientific">Prolixibacter denitrificans</name>
    <dbReference type="NCBI Taxonomy" id="1541063"/>
    <lineage>
        <taxon>Bacteria</taxon>
        <taxon>Pseudomonadati</taxon>
        <taxon>Bacteroidota</taxon>
        <taxon>Bacteroidia</taxon>
        <taxon>Marinilabiliales</taxon>
        <taxon>Prolixibacteraceae</taxon>
        <taxon>Prolixibacter</taxon>
    </lineage>
</organism>
<dbReference type="EMBL" id="PYGC01000001">
    <property type="protein sequence ID" value="PSK85142.1"/>
    <property type="molecule type" value="Genomic_DNA"/>
</dbReference>
<dbReference type="EMBL" id="BLAU01000001">
    <property type="protein sequence ID" value="GET19767.1"/>
    <property type="molecule type" value="Genomic_DNA"/>
</dbReference>
<dbReference type="InterPro" id="IPR017900">
    <property type="entry name" value="4Fe4S_Fe_S_CS"/>
</dbReference>
<evidence type="ECO:0000256" key="1">
    <source>
        <dbReference type="ARBA" id="ARBA00022485"/>
    </source>
</evidence>
<evidence type="ECO:0000313" key="9">
    <source>
        <dbReference type="Proteomes" id="UP000240621"/>
    </source>
</evidence>
<keyword evidence="4" id="KW-0411">Iron-sulfur</keyword>
<dbReference type="InterPro" id="IPR050395">
    <property type="entry name" value="4Fe4S_Ferredoxin_RnfB"/>
</dbReference>
<dbReference type="RefSeq" id="WP_106540210.1">
    <property type="nucleotide sequence ID" value="NZ_BLAU01000001.1"/>
</dbReference>
<protein>
    <submittedName>
        <fullName evidence="8">4Fe-4S dicluster protein</fullName>
    </submittedName>
    <submittedName>
        <fullName evidence="7">Ferredoxin</fullName>
    </submittedName>
</protein>
<dbReference type="Gene3D" id="1.10.15.40">
    <property type="entry name" value="Electron transport complex subunit B, putative Fe-S cluster"/>
    <property type="match status" value="1"/>
</dbReference>
<dbReference type="Gene3D" id="3.40.950.10">
    <property type="entry name" value="Fe-only Hydrogenase (Larger Subunit), Chain L, domain 3"/>
    <property type="match status" value="1"/>
</dbReference>
<dbReference type="PROSITE" id="PS51656">
    <property type="entry name" value="4FE4S"/>
    <property type="match status" value="1"/>
</dbReference>
<evidence type="ECO:0000256" key="3">
    <source>
        <dbReference type="ARBA" id="ARBA00023004"/>
    </source>
</evidence>
<dbReference type="Proteomes" id="UP000240621">
    <property type="component" value="Unassembled WGS sequence"/>
</dbReference>
<dbReference type="OrthoDB" id="9798098at2"/>